<protein>
    <submittedName>
        <fullName evidence="2">Uncharacterized protein</fullName>
    </submittedName>
</protein>
<keyword evidence="1" id="KW-1133">Transmembrane helix</keyword>
<reference evidence="3 5" key="2">
    <citation type="submission" date="2023-07" db="EMBL/GenBank/DDBJ databases">
        <title>A novel proteolytic Acinetobacter species.</title>
        <authorList>
            <person name="Nemec A."/>
            <person name="Radolfova-Krizova L."/>
        </authorList>
    </citation>
    <scope>NUCLEOTIDE SEQUENCE [LARGE SCALE GENOMIC DNA]</scope>
    <source>
        <strain evidence="3 5">NIPH 1865</strain>
    </source>
</reference>
<keyword evidence="5" id="KW-1185">Reference proteome</keyword>
<dbReference type="AlphaFoldDB" id="R9B3U7"/>
<gene>
    <name evidence="2" type="ORF">F896_01474</name>
    <name evidence="3" type="ORF">Q3V53_07840</name>
</gene>
<accession>R9B3U7</accession>
<comment type="caution">
    <text evidence="2">The sequence shown here is derived from an EMBL/GenBank/DDBJ whole genome shotgun (WGS) entry which is preliminary data.</text>
</comment>
<dbReference type="EMBL" id="JAUMJH010000015">
    <property type="protein sequence ID" value="MDO3657114.1"/>
    <property type="molecule type" value="Genomic_DNA"/>
</dbReference>
<dbReference type="OrthoDB" id="5736800at2"/>
<dbReference type="Proteomes" id="UP001168902">
    <property type="component" value="Unassembled WGS sequence"/>
</dbReference>
<evidence type="ECO:0000313" key="4">
    <source>
        <dbReference type="Proteomes" id="UP000016203"/>
    </source>
</evidence>
<dbReference type="Proteomes" id="UP000016203">
    <property type="component" value="Unassembled WGS sequence"/>
</dbReference>
<name>R9B3U7_9GAMM</name>
<dbReference type="RefSeq" id="WP_016163234.1">
    <property type="nucleotide sequence ID" value="NZ_JAUMJH010000015.1"/>
</dbReference>
<dbReference type="HOGENOM" id="CLU_982205_0_0_6"/>
<feature type="transmembrane region" description="Helical" evidence="1">
    <location>
        <begin position="46"/>
        <end position="65"/>
    </location>
</feature>
<dbReference type="PATRIC" id="fig|1217699.3.peg.1422"/>
<keyword evidence="1" id="KW-0812">Transmembrane</keyword>
<evidence type="ECO:0000313" key="5">
    <source>
        <dbReference type="Proteomes" id="UP001168902"/>
    </source>
</evidence>
<proteinExistence type="predicted"/>
<sequence>MVEMSWVGPIISGLVSMLAFWGLSFFHEDKVDKIENINYLYYGKAFKFFLGFGCFSFFFLLYVFYKTHNFLGFLLVFILFFIAFLILIYNVFFVKIGYDNEFIYYKSPFLGCKVEPWSKLTKIGCSNLLQSDYMVVRDIGRIWYSYILNGYEEFNGFLENRVQELILEEWLLITLNELFESRGEFSHVAEQALNSINLDSHIVINLENEIPAKYVTNLYRFRRENNLINVNDSEYFDFSLKNIEKEGGDIYTSFINNENKIYLIFTNDDGNVVGLFSLINENF</sequence>
<feature type="transmembrane region" description="Helical" evidence="1">
    <location>
        <begin position="6"/>
        <end position="26"/>
    </location>
</feature>
<evidence type="ECO:0000313" key="3">
    <source>
        <dbReference type="EMBL" id="MDO3657114.1"/>
    </source>
</evidence>
<evidence type="ECO:0000256" key="1">
    <source>
        <dbReference type="SAM" id="Phobius"/>
    </source>
</evidence>
<dbReference type="EMBL" id="AQFL01000009">
    <property type="protein sequence ID" value="EOR08940.1"/>
    <property type="molecule type" value="Genomic_DNA"/>
</dbReference>
<evidence type="ECO:0000313" key="2">
    <source>
        <dbReference type="EMBL" id="EOR08940.1"/>
    </source>
</evidence>
<feature type="transmembrane region" description="Helical" evidence="1">
    <location>
        <begin position="71"/>
        <end position="92"/>
    </location>
</feature>
<keyword evidence="1" id="KW-0472">Membrane</keyword>
<reference evidence="2 4" key="1">
    <citation type="submission" date="2013-03" db="EMBL/GenBank/DDBJ databases">
        <title>The Genome Sequence of Acinetobacter sp. CIP 110321.</title>
        <authorList>
            <consortium name="The Broad Institute Genome Sequencing Platform"/>
            <consortium name="The Broad Institute Genome Sequencing Center for Infectious Disease"/>
            <person name="Cerqueira G."/>
            <person name="Feldgarden M."/>
            <person name="Courvalin P."/>
            <person name="Perichon B."/>
            <person name="Grillot-Courvalin C."/>
            <person name="Clermont D."/>
            <person name="Rocha E."/>
            <person name="Yoon E.-J."/>
            <person name="Nemec A."/>
            <person name="Walker B."/>
            <person name="Young S.K."/>
            <person name="Zeng Q."/>
            <person name="Gargeya S."/>
            <person name="Fitzgerald M."/>
            <person name="Haas B."/>
            <person name="Abouelleil A."/>
            <person name="Alvarado L."/>
            <person name="Arachchi H.M."/>
            <person name="Berlin A.M."/>
            <person name="Chapman S.B."/>
            <person name="Dewar J."/>
            <person name="Goldberg J."/>
            <person name="Griggs A."/>
            <person name="Gujja S."/>
            <person name="Hansen M."/>
            <person name="Howarth C."/>
            <person name="Imamovic A."/>
            <person name="Larimer J."/>
            <person name="McCowan C."/>
            <person name="Murphy C."/>
            <person name="Neiman D."/>
            <person name="Pearson M."/>
            <person name="Priest M."/>
            <person name="Roberts A."/>
            <person name="Saif S."/>
            <person name="Shea T."/>
            <person name="Sisk P."/>
            <person name="Sykes S."/>
            <person name="Wortman J."/>
            <person name="Nusbaum C."/>
            <person name="Birren B."/>
        </authorList>
    </citation>
    <scope>NUCLEOTIDE SEQUENCE [LARGE SCALE GENOMIC DNA]</scope>
    <source>
        <strain evidence="2 4">CIP 110321</strain>
    </source>
</reference>
<organism evidence="2 4">
    <name type="scientific">Acinetobacter genomosp. 15BJ</name>
    <dbReference type="NCBI Taxonomy" id="106651"/>
    <lineage>
        <taxon>Bacteria</taxon>
        <taxon>Pseudomonadati</taxon>
        <taxon>Pseudomonadota</taxon>
        <taxon>Gammaproteobacteria</taxon>
        <taxon>Moraxellales</taxon>
        <taxon>Moraxellaceae</taxon>
        <taxon>Acinetobacter</taxon>
    </lineage>
</organism>